<name>A0A1D6EYD2_MAIZE</name>
<reference evidence="1" key="1">
    <citation type="submission" date="2015-12" db="EMBL/GenBank/DDBJ databases">
        <title>Update maize B73 reference genome by single molecule sequencing technologies.</title>
        <authorList>
            <consortium name="Maize Genome Sequencing Project"/>
            <person name="Ware D."/>
        </authorList>
    </citation>
    <scope>NUCLEOTIDE SEQUENCE [LARGE SCALE GENOMIC DNA]</scope>
    <source>
        <tissue evidence="1">Seedling</tissue>
    </source>
</reference>
<proteinExistence type="predicted"/>
<protein>
    <submittedName>
        <fullName evidence="1">Bromodomain 4</fullName>
    </submittedName>
</protein>
<dbReference type="AlphaFoldDB" id="A0A1D6EYD2"/>
<organism evidence="1">
    <name type="scientific">Zea mays</name>
    <name type="common">Maize</name>
    <dbReference type="NCBI Taxonomy" id="4577"/>
    <lineage>
        <taxon>Eukaryota</taxon>
        <taxon>Viridiplantae</taxon>
        <taxon>Streptophyta</taxon>
        <taxon>Embryophyta</taxon>
        <taxon>Tracheophyta</taxon>
        <taxon>Spermatophyta</taxon>
        <taxon>Magnoliopsida</taxon>
        <taxon>Liliopsida</taxon>
        <taxon>Poales</taxon>
        <taxon>Poaceae</taxon>
        <taxon>PACMAD clade</taxon>
        <taxon>Panicoideae</taxon>
        <taxon>Andropogonodae</taxon>
        <taxon>Andropogoneae</taxon>
        <taxon>Tripsacinae</taxon>
        <taxon>Zea</taxon>
    </lineage>
</organism>
<sequence length="49" mass="5821">MKLRLHLLVLCVIIIFLVYNMASFQHKQTSVTTSIPWFIETGFCERKYT</sequence>
<gene>
    <name evidence="1" type="ORF">ZEAMMB73_Zm00001d006606</name>
</gene>
<evidence type="ECO:0000313" key="1">
    <source>
        <dbReference type="EMBL" id="ONM24396.1"/>
    </source>
</evidence>
<dbReference type="EMBL" id="CM007648">
    <property type="protein sequence ID" value="ONM24396.1"/>
    <property type="molecule type" value="Genomic_DNA"/>
</dbReference>
<accession>A0A1D6EYD2</accession>